<dbReference type="GO" id="GO:0043138">
    <property type="term" value="F:3'-5' DNA helicase activity"/>
    <property type="evidence" value="ECO:0007669"/>
    <property type="project" value="UniProtKB-EC"/>
</dbReference>
<dbReference type="InterPro" id="IPR032284">
    <property type="entry name" value="RecQ_Zn-bd"/>
</dbReference>
<dbReference type="PROSITE" id="PS51194">
    <property type="entry name" value="HELICASE_CTER"/>
    <property type="match status" value="1"/>
</dbReference>
<feature type="domain" description="Helicase ATP-binding" evidence="9">
    <location>
        <begin position="58"/>
        <end position="233"/>
    </location>
</feature>
<dbReference type="EC" id="5.6.2.4" evidence="7"/>
<evidence type="ECO:0000259" key="10">
    <source>
        <dbReference type="PROSITE" id="PS51194"/>
    </source>
</evidence>
<dbReference type="InterPro" id="IPR014001">
    <property type="entry name" value="Helicase_ATP-bd"/>
</dbReference>
<accession>A0A9P7DDA4</accession>
<keyword evidence="5 7" id="KW-0067">ATP-binding</keyword>
<evidence type="ECO:0000259" key="9">
    <source>
        <dbReference type="PROSITE" id="PS51192"/>
    </source>
</evidence>
<evidence type="ECO:0000256" key="1">
    <source>
        <dbReference type="ARBA" id="ARBA00005446"/>
    </source>
</evidence>
<comment type="caution">
    <text evidence="11">The sequence shown here is derived from an EMBL/GenBank/DDBJ whole genome shotgun (WGS) entry which is preliminary data.</text>
</comment>
<dbReference type="NCBIfam" id="TIGR00614">
    <property type="entry name" value="recQ_fam"/>
    <property type="match status" value="1"/>
</dbReference>
<evidence type="ECO:0000313" key="11">
    <source>
        <dbReference type="EMBL" id="KAG1788144.1"/>
    </source>
</evidence>
<dbReference type="InterPro" id="IPR027417">
    <property type="entry name" value="P-loop_NTPase"/>
</dbReference>
<dbReference type="InterPro" id="IPR001650">
    <property type="entry name" value="Helicase_C-like"/>
</dbReference>
<dbReference type="CDD" id="cd17920">
    <property type="entry name" value="DEXHc_RecQ"/>
    <property type="match status" value="1"/>
</dbReference>
<keyword evidence="7" id="KW-0539">Nucleus</keyword>
<gene>
    <name evidence="11" type="ORF">HD556DRAFT_1448122</name>
</gene>
<sequence length="809" mass="90238">MSCNYGFGTEEDSLVSQAPGTLQNLAAENEAEKAANCARILTETFGHTEYKGKQKEIVEAATSGLDVFVLAPTGMGKSLCFQIPAVADMFGISIIVSPLLALMKNQVSSLRRKGLPAVSWTSDTPKGERDQIIEDLESGSPQTRLLYTTPEKLCTREMMRLLEIVYAKGELNRLVVDEAHCISEWGHDFREEYRKLGSFRERFHGVPIMALTATATPSVQTDIIRSLKMSEERLFTASHPFNRANLFYDIKYTAALDSLSRMSAVYDFVMTLHRRRARPSSGIIYCRARLACDELSAFLRGKGISARPYHRGISSHMLDKTLSEWEAGGNGDGGVDVVCATIAFGMGIDKSDVRSALSSPEASKPILYSGYYQETGRAGRDGYPSKCVLYYSREDAFRLRKLVSDSHAKRQQAASTMYGPQPSQRSIDSFSALIDYTENVTMCRHVSICKYFGETIDTSDKEVVKSYCNNMCDSVPQVCKYPDKALRRKQNLSSEDRVAVLSNSRSFNTDVFEDDVESSCPVPQKAPPGQPNPGQAGSGGLKRPNTCPAGPSTKKAKLEVLPPALITKPYSSVGTLRQPFKIPFKVPFKQPSQEARVIESLGAQQTTQKRQEQNYDNDEIEVVKVCFNSAWQDPRDELLQDNVLEGEPMDFSQGGGDVSLDDEPQIHLPEIDIELETMFSKKIPEPARREVFHTIRQALYRVLRWDDGDEGLWANLSNAPSNAEARHLLLAEAAKEIEYSVHTMSATESGYNQRAEAKLRVVKLMEHRESLWPIDAAHYDEDEEEAIGMIGLLRKVCSRWRNTGKRKGP</sequence>
<name>A0A9P7DDA4_9AGAM</name>
<dbReference type="Pfam" id="PF00270">
    <property type="entry name" value="DEAD"/>
    <property type="match status" value="1"/>
</dbReference>
<keyword evidence="4 7" id="KW-0347">Helicase</keyword>
<dbReference type="AlphaFoldDB" id="A0A9P7DDA4"/>
<evidence type="ECO:0000256" key="6">
    <source>
        <dbReference type="ARBA" id="ARBA00034617"/>
    </source>
</evidence>
<dbReference type="GeneID" id="64601143"/>
<evidence type="ECO:0000256" key="5">
    <source>
        <dbReference type="ARBA" id="ARBA00022840"/>
    </source>
</evidence>
<organism evidence="11 12">
    <name type="scientific">Suillus plorans</name>
    <dbReference type="NCBI Taxonomy" id="116603"/>
    <lineage>
        <taxon>Eukaryota</taxon>
        <taxon>Fungi</taxon>
        <taxon>Dikarya</taxon>
        <taxon>Basidiomycota</taxon>
        <taxon>Agaricomycotina</taxon>
        <taxon>Agaricomycetes</taxon>
        <taxon>Agaricomycetidae</taxon>
        <taxon>Boletales</taxon>
        <taxon>Suillineae</taxon>
        <taxon>Suillaceae</taxon>
        <taxon>Suillus</taxon>
    </lineage>
</organism>
<feature type="domain" description="Helicase C-terminal" evidence="10">
    <location>
        <begin position="264"/>
        <end position="421"/>
    </location>
</feature>
<dbReference type="Gene3D" id="3.40.50.300">
    <property type="entry name" value="P-loop containing nucleotide triphosphate hydrolases"/>
    <property type="match status" value="2"/>
</dbReference>
<dbReference type="GO" id="GO:0005694">
    <property type="term" value="C:chromosome"/>
    <property type="evidence" value="ECO:0007669"/>
    <property type="project" value="TreeGrafter"/>
</dbReference>
<dbReference type="FunFam" id="3.40.50.300:FF:001389">
    <property type="entry name" value="ATP-dependent DNA helicase RecQ"/>
    <property type="match status" value="1"/>
</dbReference>
<dbReference type="Proteomes" id="UP000719766">
    <property type="component" value="Unassembled WGS sequence"/>
</dbReference>
<reference evidence="11" key="1">
    <citation type="journal article" date="2020" name="New Phytol.">
        <title>Comparative genomics reveals dynamic genome evolution in host specialist ectomycorrhizal fungi.</title>
        <authorList>
            <person name="Lofgren L.A."/>
            <person name="Nguyen N.H."/>
            <person name="Vilgalys R."/>
            <person name="Ruytinx J."/>
            <person name="Liao H.L."/>
            <person name="Branco S."/>
            <person name="Kuo A."/>
            <person name="LaButti K."/>
            <person name="Lipzen A."/>
            <person name="Andreopoulos W."/>
            <person name="Pangilinan J."/>
            <person name="Riley R."/>
            <person name="Hundley H."/>
            <person name="Na H."/>
            <person name="Barry K."/>
            <person name="Grigoriev I.V."/>
            <person name="Stajich J.E."/>
            <person name="Kennedy P.G."/>
        </authorList>
    </citation>
    <scope>NUCLEOTIDE SEQUENCE</scope>
    <source>
        <strain evidence="11">S12</strain>
    </source>
</reference>
<keyword evidence="3 7" id="KW-0378">Hydrolase</keyword>
<protein>
    <recommendedName>
        <fullName evidence="7">ATP-dependent DNA helicase</fullName>
        <ecNumber evidence="7">5.6.2.4</ecNumber>
    </recommendedName>
</protein>
<dbReference type="GO" id="GO:0003676">
    <property type="term" value="F:nucleic acid binding"/>
    <property type="evidence" value="ECO:0007669"/>
    <property type="project" value="InterPro"/>
</dbReference>
<feature type="region of interest" description="Disordered" evidence="8">
    <location>
        <begin position="517"/>
        <end position="554"/>
    </location>
</feature>
<comment type="similarity">
    <text evidence="1 7">Belongs to the helicase family. RecQ subfamily.</text>
</comment>
<dbReference type="GO" id="GO:0000724">
    <property type="term" value="P:double-strand break repair via homologous recombination"/>
    <property type="evidence" value="ECO:0007669"/>
    <property type="project" value="TreeGrafter"/>
</dbReference>
<dbReference type="SMART" id="SM00487">
    <property type="entry name" value="DEXDc"/>
    <property type="match status" value="1"/>
</dbReference>
<dbReference type="GO" id="GO:0009378">
    <property type="term" value="F:four-way junction helicase activity"/>
    <property type="evidence" value="ECO:0007669"/>
    <property type="project" value="TreeGrafter"/>
</dbReference>
<dbReference type="GO" id="GO:0005634">
    <property type="term" value="C:nucleus"/>
    <property type="evidence" value="ECO:0007669"/>
    <property type="project" value="UniProtKB-SubCell"/>
</dbReference>
<dbReference type="EMBL" id="JABBWE010000071">
    <property type="protein sequence ID" value="KAG1788144.1"/>
    <property type="molecule type" value="Genomic_DNA"/>
</dbReference>
<evidence type="ECO:0000256" key="7">
    <source>
        <dbReference type="RuleBase" id="RU364117"/>
    </source>
</evidence>
<keyword evidence="2 7" id="KW-0547">Nucleotide-binding</keyword>
<comment type="subcellular location">
    <subcellularLocation>
        <location evidence="7">Nucleus</location>
    </subcellularLocation>
</comment>
<comment type="catalytic activity">
    <reaction evidence="7">
        <text>ATP + H2O = ADP + phosphate + H(+)</text>
        <dbReference type="Rhea" id="RHEA:13065"/>
        <dbReference type="ChEBI" id="CHEBI:15377"/>
        <dbReference type="ChEBI" id="CHEBI:15378"/>
        <dbReference type="ChEBI" id="CHEBI:30616"/>
        <dbReference type="ChEBI" id="CHEBI:43474"/>
        <dbReference type="ChEBI" id="CHEBI:456216"/>
    </reaction>
</comment>
<dbReference type="Pfam" id="PF00271">
    <property type="entry name" value="Helicase_C"/>
    <property type="match status" value="1"/>
</dbReference>
<dbReference type="GO" id="GO:0005524">
    <property type="term" value="F:ATP binding"/>
    <property type="evidence" value="ECO:0007669"/>
    <property type="project" value="UniProtKB-KW"/>
</dbReference>
<dbReference type="InterPro" id="IPR004589">
    <property type="entry name" value="DNA_helicase_ATP-dep_RecQ"/>
</dbReference>
<evidence type="ECO:0000256" key="8">
    <source>
        <dbReference type="SAM" id="MobiDB-lite"/>
    </source>
</evidence>
<dbReference type="GO" id="GO:0016787">
    <property type="term" value="F:hydrolase activity"/>
    <property type="evidence" value="ECO:0007669"/>
    <property type="project" value="UniProtKB-KW"/>
</dbReference>
<dbReference type="PANTHER" id="PTHR13710">
    <property type="entry name" value="DNA HELICASE RECQ FAMILY MEMBER"/>
    <property type="match status" value="1"/>
</dbReference>
<dbReference type="InterPro" id="IPR011545">
    <property type="entry name" value="DEAD/DEAH_box_helicase_dom"/>
</dbReference>
<evidence type="ECO:0000256" key="2">
    <source>
        <dbReference type="ARBA" id="ARBA00022741"/>
    </source>
</evidence>
<evidence type="ECO:0000256" key="3">
    <source>
        <dbReference type="ARBA" id="ARBA00022801"/>
    </source>
</evidence>
<dbReference type="PROSITE" id="PS51192">
    <property type="entry name" value="HELICASE_ATP_BIND_1"/>
    <property type="match status" value="1"/>
</dbReference>
<evidence type="ECO:0000256" key="4">
    <source>
        <dbReference type="ARBA" id="ARBA00022806"/>
    </source>
</evidence>
<proteinExistence type="inferred from homology"/>
<dbReference type="RefSeq" id="XP_041155421.1">
    <property type="nucleotide sequence ID" value="XM_041307379.1"/>
</dbReference>
<dbReference type="SMART" id="SM00490">
    <property type="entry name" value="HELICc"/>
    <property type="match status" value="1"/>
</dbReference>
<dbReference type="OrthoDB" id="10261556at2759"/>
<dbReference type="SUPFAM" id="SSF52540">
    <property type="entry name" value="P-loop containing nucleoside triphosphate hydrolases"/>
    <property type="match status" value="1"/>
</dbReference>
<dbReference type="PANTHER" id="PTHR13710:SF152">
    <property type="entry name" value="ATP-DEPENDENT DNA HELICASE Q5"/>
    <property type="match status" value="1"/>
</dbReference>
<evidence type="ECO:0000313" key="12">
    <source>
        <dbReference type="Proteomes" id="UP000719766"/>
    </source>
</evidence>
<keyword evidence="12" id="KW-1185">Reference proteome</keyword>
<comment type="catalytic activity">
    <reaction evidence="6 7">
        <text>Couples ATP hydrolysis with the unwinding of duplex DNA by translocating in the 3'-5' direction.</text>
        <dbReference type="EC" id="5.6.2.4"/>
    </reaction>
</comment>
<dbReference type="GO" id="GO:0005737">
    <property type="term" value="C:cytoplasm"/>
    <property type="evidence" value="ECO:0007669"/>
    <property type="project" value="TreeGrafter"/>
</dbReference>
<dbReference type="Pfam" id="PF16124">
    <property type="entry name" value="RecQ_Zn_bind"/>
    <property type="match status" value="1"/>
</dbReference>